<feature type="domain" description="Sigma-54 factor interaction" evidence="6">
    <location>
        <begin position="200"/>
        <end position="430"/>
    </location>
</feature>
<reference evidence="7 8" key="1">
    <citation type="submission" date="2021-02" db="EMBL/GenBank/DDBJ databases">
        <title>Complete genome of Desulfoluna sp. strain ASN36.</title>
        <authorList>
            <person name="Takahashi A."/>
            <person name="Kojima H."/>
            <person name="Fukui M."/>
        </authorList>
    </citation>
    <scope>NUCLEOTIDE SEQUENCE [LARGE SCALE GENOMIC DNA]</scope>
    <source>
        <strain evidence="7 8">ASN36</strain>
    </source>
</reference>
<dbReference type="SUPFAM" id="SSF55781">
    <property type="entry name" value="GAF domain-like"/>
    <property type="match status" value="1"/>
</dbReference>
<keyword evidence="1" id="KW-0547">Nucleotide-binding</keyword>
<dbReference type="InterPro" id="IPR025943">
    <property type="entry name" value="Sigma_54_int_dom_ATP-bd_2"/>
</dbReference>
<dbReference type="InterPro" id="IPR003593">
    <property type="entry name" value="AAA+_ATPase"/>
</dbReference>
<dbReference type="EMBL" id="AP024488">
    <property type="protein sequence ID" value="BCS96613.1"/>
    <property type="molecule type" value="Genomic_DNA"/>
</dbReference>
<dbReference type="Gene3D" id="3.40.50.300">
    <property type="entry name" value="P-loop containing nucleotide triphosphate hydrolases"/>
    <property type="match status" value="1"/>
</dbReference>
<dbReference type="Gene3D" id="1.10.8.60">
    <property type="match status" value="1"/>
</dbReference>
<dbReference type="InterPro" id="IPR025944">
    <property type="entry name" value="Sigma_54_int_dom_CS"/>
</dbReference>
<keyword evidence="8" id="KW-1185">Reference proteome</keyword>
<dbReference type="SMART" id="SM00382">
    <property type="entry name" value="AAA"/>
    <property type="match status" value="1"/>
</dbReference>
<evidence type="ECO:0000313" key="8">
    <source>
        <dbReference type="Proteomes" id="UP001320148"/>
    </source>
</evidence>
<evidence type="ECO:0000259" key="6">
    <source>
        <dbReference type="PROSITE" id="PS50045"/>
    </source>
</evidence>
<dbReference type="RefSeq" id="WP_236892913.1">
    <property type="nucleotide sequence ID" value="NZ_AP024488.1"/>
</dbReference>
<dbReference type="PROSITE" id="PS00676">
    <property type="entry name" value="SIGMA54_INTERACT_2"/>
    <property type="match status" value="1"/>
</dbReference>
<evidence type="ECO:0000256" key="4">
    <source>
        <dbReference type="ARBA" id="ARBA00023125"/>
    </source>
</evidence>
<organism evidence="7 8">
    <name type="scientific">Desulfoluna limicola</name>
    <dbReference type="NCBI Taxonomy" id="2810562"/>
    <lineage>
        <taxon>Bacteria</taxon>
        <taxon>Pseudomonadati</taxon>
        <taxon>Thermodesulfobacteriota</taxon>
        <taxon>Desulfobacteria</taxon>
        <taxon>Desulfobacterales</taxon>
        <taxon>Desulfolunaceae</taxon>
        <taxon>Desulfoluna</taxon>
    </lineage>
</organism>
<dbReference type="PANTHER" id="PTHR32071:SF117">
    <property type="entry name" value="PTS-DEPENDENT DIHYDROXYACETONE KINASE OPERON REGULATORY PROTEIN-RELATED"/>
    <property type="match status" value="1"/>
</dbReference>
<dbReference type="Pfam" id="PF25601">
    <property type="entry name" value="AAA_lid_14"/>
    <property type="match status" value="1"/>
</dbReference>
<keyword evidence="5" id="KW-0804">Transcription</keyword>
<proteinExistence type="predicted"/>
<evidence type="ECO:0000313" key="7">
    <source>
        <dbReference type="EMBL" id="BCS96613.1"/>
    </source>
</evidence>
<gene>
    <name evidence="7" type="ORF">DSLASN_22450</name>
</gene>
<protein>
    <submittedName>
        <fullName evidence="7">ATPase AAA</fullName>
    </submittedName>
</protein>
<dbReference type="PANTHER" id="PTHR32071">
    <property type="entry name" value="TRANSCRIPTIONAL REGULATORY PROTEIN"/>
    <property type="match status" value="1"/>
</dbReference>
<dbReference type="InterPro" id="IPR029016">
    <property type="entry name" value="GAF-like_dom_sf"/>
</dbReference>
<dbReference type="SUPFAM" id="SSF46689">
    <property type="entry name" value="Homeodomain-like"/>
    <property type="match status" value="1"/>
</dbReference>
<dbReference type="Gene3D" id="1.10.10.60">
    <property type="entry name" value="Homeodomain-like"/>
    <property type="match status" value="1"/>
</dbReference>
<dbReference type="Proteomes" id="UP001320148">
    <property type="component" value="Chromosome"/>
</dbReference>
<evidence type="ECO:0000256" key="5">
    <source>
        <dbReference type="ARBA" id="ARBA00023163"/>
    </source>
</evidence>
<name>A0ABM7PG92_9BACT</name>
<keyword evidence="4" id="KW-0238">DNA-binding</keyword>
<dbReference type="SUPFAM" id="SSF52540">
    <property type="entry name" value="P-loop containing nucleoside triphosphate hydrolases"/>
    <property type="match status" value="1"/>
</dbReference>
<accession>A0ABM7PG92</accession>
<keyword evidence="3" id="KW-0805">Transcription regulation</keyword>
<dbReference type="PROSITE" id="PS00688">
    <property type="entry name" value="SIGMA54_INTERACT_3"/>
    <property type="match status" value="1"/>
</dbReference>
<dbReference type="Pfam" id="PF00158">
    <property type="entry name" value="Sigma54_activat"/>
    <property type="match status" value="1"/>
</dbReference>
<dbReference type="InterPro" id="IPR009057">
    <property type="entry name" value="Homeodomain-like_sf"/>
</dbReference>
<evidence type="ECO:0000256" key="2">
    <source>
        <dbReference type="ARBA" id="ARBA00022840"/>
    </source>
</evidence>
<dbReference type="Gene3D" id="3.30.450.40">
    <property type="match status" value="1"/>
</dbReference>
<dbReference type="InterPro" id="IPR002078">
    <property type="entry name" value="Sigma_54_int"/>
</dbReference>
<sequence length="517" mass="57118">MRQNLFREVTRRICGSLNLDEALFDVFLYLKEELPLDSVMLTVYEFEQKRARIIAVAYDEGGLLVDEVFPLSNAAWASIGAWQKESLSLTVPWIRDHTHPINSEIKKVLIRGMTAIATRGRTFGAFSTITCALKLKQQIIGNLTFVAEGEGHYNESHADIISEVNEPFAIALSNALRFMDLERHHKALYQDTREMRGDVMIGADSGLKHVRRLIEDVAPTDSPVLLFGDTGTGKEVAAGEIHKLSLRSPGPMVSLNCGAIPETLIDSALFGHEKGAFTGAIETKPGRFERAHGGTLFLDEVGELPAAAQAKLLRVIQTGEFERVGGSKTLTADVRIIAATHRNLADMVARGAFRSDLWYRLNVFPVRIPNLKDRKQDIPAMVEHFIATKCREMNLPTRPELSPEALSRLSAYDWPGNVRELQNIIERALIISKGRPLTFADLGRETPESPFSNTSPSDPFSTLNDAMATHIQHVVDHTRGIISGPKGAAKILGIHPNTLRSRMEKLGIKSQPPAGRG</sequence>
<dbReference type="InterPro" id="IPR058031">
    <property type="entry name" value="AAA_lid_NorR"/>
</dbReference>
<dbReference type="InterPro" id="IPR027417">
    <property type="entry name" value="P-loop_NTPase"/>
</dbReference>
<dbReference type="PROSITE" id="PS50045">
    <property type="entry name" value="SIGMA54_INTERACT_4"/>
    <property type="match status" value="1"/>
</dbReference>
<keyword evidence="2" id="KW-0067">ATP-binding</keyword>
<evidence type="ECO:0000256" key="3">
    <source>
        <dbReference type="ARBA" id="ARBA00023015"/>
    </source>
</evidence>
<dbReference type="CDD" id="cd00009">
    <property type="entry name" value="AAA"/>
    <property type="match status" value="1"/>
</dbReference>
<evidence type="ECO:0000256" key="1">
    <source>
        <dbReference type="ARBA" id="ARBA00022741"/>
    </source>
</evidence>